<evidence type="ECO:0000313" key="3">
    <source>
        <dbReference type="EMBL" id="MQW93343.1"/>
    </source>
</evidence>
<reference evidence="5 6" key="1">
    <citation type="submission" date="2019-10" db="EMBL/GenBank/DDBJ databases">
        <authorList>
            <person name="Dong K."/>
        </authorList>
    </citation>
    <scope>NUCLEOTIDE SEQUENCE [LARGE SCALE GENOMIC DNA]</scope>
    <source>
        <strain evidence="5">dk386</strain>
        <strain evidence="4">Dk386</strain>
        <strain evidence="6">dk771</strain>
        <strain evidence="3">Dk771</strain>
    </source>
</reference>
<gene>
    <name evidence="4" type="ORF">GFH30_04040</name>
    <name evidence="3" type="ORF">GHJ48_13260</name>
</gene>
<organism evidence="3 6">
    <name type="scientific">Acinetobacter wanghuae</name>
    <dbReference type="NCBI Taxonomy" id="2662362"/>
    <lineage>
        <taxon>Bacteria</taxon>
        <taxon>Pseudomonadati</taxon>
        <taxon>Pseudomonadota</taxon>
        <taxon>Gammaproteobacteria</taxon>
        <taxon>Moraxellales</taxon>
        <taxon>Moraxellaceae</taxon>
        <taxon>Acinetobacter</taxon>
    </lineage>
</organism>
<feature type="region of interest" description="Disordered" evidence="1">
    <location>
        <begin position="29"/>
        <end position="52"/>
    </location>
</feature>
<dbReference type="RefSeq" id="WP_153371019.1">
    <property type="nucleotide sequence ID" value="NZ_CP045650.1"/>
</dbReference>
<dbReference type="EMBL" id="CP045650">
    <property type="protein sequence ID" value="QGA10619.1"/>
    <property type="molecule type" value="Genomic_DNA"/>
</dbReference>
<keyword evidence="2" id="KW-0732">Signal</keyword>
<dbReference type="EMBL" id="WITK01000031">
    <property type="protein sequence ID" value="MQW93343.1"/>
    <property type="molecule type" value="Genomic_DNA"/>
</dbReference>
<evidence type="ECO:0000313" key="4">
    <source>
        <dbReference type="EMBL" id="QGA10619.1"/>
    </source>
</evidence>
<dbReference type="InterPro" id="IPR007298">
    <property type="entry name" value="Cu-R_lipoprotein_NlpE"/>
</dbReference>
<name>A0A5Q0P0L7_9GAMM</name>
<feature type="chain" id="PRO_5044265233" evidence="2">
    <location>
        <begin position="27"/>
        <end position="161"/>
    </location>
</feature>
<evidence type="ECO:0000313" key="5">
    <source>
        <dbReference type="Proteomes" id="UP000327478"/>
    </source>
</evidence>
<accession>A0A5Q0P0L7</accession>
<keyword evidence="5" id="KW-1185">Reference proteome</keyword>
<evidence type="ECO:0000256" key="2">
    <source>
        <dbReference type="SAM" id="SignalP"/>
    </source>
</evidence>
<evidence type="ECO:0000313" key="6">
    <source>
        <dbReference type="Proteomes" id="UP000480556"/>
    </source>
</evidence>
<evidence type="ECO:0000256" key="1">
    <source>
        <dbReference type="SAM" id="MobiDB-lite"/>
    </source>
</evidence>
<dbReference type="Pfam" id="PF04170">
    <property type="entry name" value="NlpE"/>
    <property type="match status" value="1"/>
</dbReference>
<dbReference type="Proteomes" id="UP000327478">
    <property type="component" value="Chromosome"/>
</dbReference>
<feature type="compositionally biased region" description="Low complexity" evidence="1">
    <location>
        <begin position="35"/>
        <end position="46"/>
    </location>
</feature>
<proteinExistence type="predicted"/>
<feature type="signal peptide" evidence="2">
    <location>
        <begin position="1"/>
        <end position="26"/>
    </location>
</feature>
<sequence>MNQIFKFSALGLATLLLIACSQNNGSAPLKESELEQSTSTSEQSKSLPTRMNSTETNLNWVGEYEGVFPCADCEGIQIELQLNADKTYELNQEYLGTKAKNEFEVKGSFSFDAQNPSIISLDDKAENRKFLVGENFVEARELETGNKIDSNLNYKLIKQPE</sequence>
<dbReference type="Gene3D" id="2.40.128.640">
    <property type="match status" value="1"/>
</dbReference>
<dbReference type="Proteomes" id="UP000480556">
    <property type="component" value="Unassembled WGS sequence"/>
</dbReference>
<protein>
    <submittedName>
        <fullName evidence="3">Copper resistance protein NlpE</fullName>
    </submittedName>
</protein>
<dbReference type="AlphaFoldDB" id="A0A5Q0P0L7"/>
<dbReference type="PROSITE" id="PS51257">
    <property type="entry name" value="PROKAR_LIPOPROTEIN"/>
    <property type="match status" value="1"/>
</dbReference>